<keyword evidence="1" id="KW-0560">Oxidoreductase</keyword>
<keyword evidence="2" id="KW-1185">Reference proteome</keyword>
<accession>A0AC61NEZ4</accession>
<sequence length="314" mass="36107">MKSDSLNKITEEIRRHAIEIGFTDCGFSKVRELSEHKTRLEKWLYEGKNASMKYMANHLEKRVNPSLLEEGAETVISVLLNYFPKNNLEKKDQWVISKYAYGKDYHYIMKSMIGNLLEYIQDRFPDVKGRAFVDSAPVLDRVWAVESGLGWIGKNSNLISPNHGSFVFIGELIINKELINDTPQTKNYCGNCTKCIDACPTDAIISPKTIDANRCLSHATIEYRGDEKPIEIKGKMSNRIYGCDICQDVCPWNIKKAKPTNIDAFDPMIKEDIFTKNYWDDTTNGSFKKRFQSSPIARAGLKQIRRNIQWLEEE</sequence>
<reference evidence="1" key="1">
    <citation type="submission" date="2021-08" db="EMBL/GenBank/DDBJ databases">
        <title>Novel anaerobic bacterium isolated from sea squirt in East Sea, Republic of Korea.</title>
        <authorList>
            <person name="Nguyen T.H."/>
            <person name="Li Z."/>
            <person name="Lee Y.-J."/>
            <person name="Ko J."/>
            <person name="Kim S.-G."/>
        </authorList>
    </citation>
    <scope>NUCLEOTIDE SEQUENCE</scope>
    <source>
        <strain evidence="1">KCTC 25031</strain>
    </source>
</reference>
<name>A0AC61NEZ4_9BACT</name>
<evidence type="ECO:0000313" key="1">
    <source>
        <dbReference type="EMBL" id="QZE14182.1"/>
    </source>
</evidence>
<organism evidence="1 2">
    <name type="scientific">Halosquirtibacter laminarini</name>
    <dbReference type="NCBI Taxonomy" id="3374600"/>
    <lineage>
        <taxon>Bacteria</taxon>
        <taxon>Pseudomonadati</taxon>
        <taxon>Bacteroidota</taxon>
        <taxon>Bacteroidia</taxon>
        <taxon>Marinilabiliales</taxon>
        <taxon>Prolixibacteraceae</taxon>
        <taxon>Halosquirtibacter</taxon>
    </lineage>
</organism>
<dbReference type="EC" id="1.17.99.6" evidence="1"/>
<dbReference type="EMBL" id="CP081303">
    <property type="protein sequence ID" value="QZE14182.1"/>
    <property type="molecule type" value="Genomic_DNA"/>
</dbReference>
<evidence type="ECO:0000313" key="2">
    <source>
        <dbReference type="Proteomes" id="UP000826212"/>
    </source>
</evidence>
<proteinExistence type="predicted"/>
<protein>
    <submittedName>
        <fullName evidence="1">tRNA epoxyqueuosine(34) reductase QueG</fullName>
        <ecNumber evidence="1">1.17.99.6</ecNumber>
    </submittedName>
</protein>
<gene>
    <name evidence="1" type="primary">queG</name>
    <name evidence="1" type="ORF">K4L44_16915</name>
</gene>
<dbReference type="Proteomes" id="UP000826212">
    <property type="component" value="Chromosome"/>
</dbReference>